<sequence>MRCIVSVNTLQTMSTINEQEYLTLSDSKYCAERVEVSAINEYKKGEQRSPKQTARI</sequence>
<evidence type="ECO:0000313" key="1">
    <source>
        <dbReference type="EMBL" id="EDN58285.1"/>
    </source>
</evidence>
<reference evidence="2" key="1">
    <citation type="submission" date="2006-10" db="EMBL/GenBank/DDBJ databases">
        <authorList>
            <person name="Heidelberg J."/>
            <person name="Sebastian Y."/>
        </authorList>
    </citation>
    <scope>NUCLEOTIDE SEQUENCE [LARGE SCALE GENOMIC DNA]</scope>
    <source>
        <strain evidence="2">EX25</strain>
    </source>
</reference>
<accession>A0ABM9WY11</accession>
<dbReference type="Proteomes" id="UP000242664">
    <property type="component" value="Unassembled WGS sequence"/>
</dbReference>
<protein>
    <submittedName>
        <fullName evidence="1">Uncharacterized protein</fullName>
    </submittedName>
</protein>
<keyword evidence="2" id="KW-1185">Reference proteome</keyword>
<name>A0ABM9WY11_VIBAE</name>
<evidence type="ECO:0000313" key="2">
    <source>
        <dbReference type="Proteomes" id="UP000242664"/>
    </source>
</evidence>
<dbReference type="EMBL" id="DS267810">
    <property type="protein sequence ID" value="EDN58285.1"/>
    <property type="molecule type" value="Genomic_DNA"/>
</dbReference>
<proteinExistence type="predicted"/>
<gene>
    <name evidence="1" type="ORF">VEx25_A0117</name>
</gene>
<organism evidence="1 2">
    <name type="scientific">Vibrio antiquarius (strain Ex25)</name>
    <dbReference type="NCBI Taxonomy" id="150340"/>
    <lineage>
        <taxon>Bacteria</taxon>
        <taxon>Pseudomonadati</taxon>
        <taxon>Pseudomonadota</taxon>
        <taxon>Gammaproteobacteria</taxon>
        <taxon>Vibrionales</taxon>
        <taxon>Vibrionaceae</taxon>
        <taxon>Vibrio</taxon>
        <taxon>Vibrio diabolicus subgroup</taxon>
    </lineage>
</organism>